<dbReference type="CDD" id="cd16987">
    <property type="entry name" value="ANTH_N_AP180_plant"/>
    <property type="match status" value="1"/>
</dbReference>
<evidence type="ECO:0000256" key="6">
    <source>
        <dbReference type="ARBA" id="ARBA00023136"/>
    </source>
</evidence>
<dbReference type="GO" id="GO:0006900">
    <property type="term" value="P:vesicle budding from membrane"/>
    <property type="evidence" value="ECO:0007669"/>
    <property type="project" value="TreeGrafter"/>
</dbReference>
<dbReference type="SUPFAM" id="SSF48464">
    <property type="entry name" value="ENTH/VHS domain"/>
    <property type="match status" value="1"/>
</dbReference>
<evidence type="ECO:0000256" key="4">
    <source>
        <dbReference type="ARBA" id="ARBA00022583"/>
    </source>
</evidence>
<dbReference type="Gene3D" id="1.25.40.90">
    <property type="match status" value="1"/>
</dbReference>
<comment type="caution">
    <text evidence="10">The sequence shown here is derived from an EMBL/GenBank/DDBJ whole genome shotgun (WGS) entry which is preliminary data.</text>
</comment>
<dbReference type="InterPro" id="IPR011417">
    <property type="entry name" value="ANTH_dom"/>
</dbReference>
<evidence type="ECO:0000256" key="8">
    <source>
        <dbReference type="ARBA" id="ARBA00023329"/>
    </source>
</evidence>
<evidence type="ECO:0000313" key="10">
    <source>
        <dbReference type="EMBL" id="KAK3030180.1"/>
    </source>
</evidence>
<dbReference type="EMBL" id="JAVXUP010000349">
    <property type="protein sequence ID" value="KAK3030180.1"/>
    <property type="molecule type" value="Genomic_DNA"/>
</dbReference>
<dbReference type="GO" id="GO:0005546">
    <property type="term" value="F:phosphatidylinositol-4,5-bisphosphate binding"/>
    <property type="evidence" value="ECO:0007669"/>
    <property type="project" value="TreeGrafter"/>
</dbReference>
<evidence type="ECO:0000313" key="11">
    <source>
        <dbReference type="Proteomes" id="UP001188597"/>
    </source>
</evidence>
<reference evidence="10" key="1">
    <citation type="submission" date="2022-12" db="EMBL/GenBank/DDBJ databases">
        <title>Draft genome assemblies for two species of Escallonia (Escalloniales).</title>
        <authorList>
            <person name="Chanderbali A."/>
            <person name="Dervinis C."/>
            <person name="Anghel I."/>
            <person name="Soltis D."/>
            <person name="Soltis P."/>
            <person name="Zapata F."/>
        </authorList>
    </citation>
    <scope>NUCLEOTIDE SEQUENCE</scope>
    <source>
        <strain evidence="10">UCBG64.0493</strain>
        <tissue evidence="10">Leaf</tissue>
    </source>
</reference>
<dbReference type="InterPro" id="IPR045192">
    <property type="entry name" value="AP180-like"/>
</dbReference>
<dbReference type="InterPro" id="IPR013809">
    <property type="entry name" value="ENTH"/>
</dbReference>
<keyword evidence="6" id="KW-0472">Membrane</keyword>
<sequence>MGRKKPFRELLGIFKDKASFIKATLSAKCTTSSVQVAVLRATTHTPTSPPPDHRIIAILSLGHGTRLAACKCIEAIMHRLHGTRSAYVALKCLITLHNIVTRGSFMLRDQLSFYPSAGGRNFLNLLTFCDKTNVESREFSSWARWYAGVLERNLITSRVLGSFFSSSSSIENNQAHKDREILRALLNLDLVRETDALVCMVEEICRVPDTLYNQRNDLVYEAMRLVGEDYRTTQHYIMRRLDELGDRMDGLSRGESTELASCMKRLEDRKERLVEMFVNRKRNVNFWDLVSQTKMKAVKLEADMGMELIKMGRKVGKAEPSRFGKRVVEPSQSLRLLPCGGQWLGVDRVRLTVSTAIA</sequence>
<dbReference type="GO" id="GO:0032050">
    <property type="term" value="F:clathrin heavy chain binding"/>
    <property type="evidence" value="ECO:0007669"/>
    <property type="project" value="TreeGrafter"/>
</dbReference>
<dbReference type="Proteomes" id="UP001188597">
    <property type="component" value="Unassembled WGS sequence"/>
</dbReference>
<dbReference type="InterPro" id="IPR048050">
    <property type="entry name" value="ANTH_N_plant"/>
</dbReference>
<dbReference type="GO" id="GO:0030136">
    <property type="term" value="C:clathrin-coated vesicle"/>
    <property type="evidence" value="ECO:0007669"/>
    <property type="project" value="UniProtKB-SubCell"/>
</dbReference>
<organism evidence="10 11">
    <name type="scientific">Escallonia herrerae</name>
    <dbReference type="NCBI Taxonomy" id="1293975"/>
    <lineage>
        <taxon>Eukaryota</taxon>
        <taxon>Viridiplantae</taxon>
        <taxon>Streptophyta</taxon>
        <taxon>Embryophyta</taxon>
        <taxon>Tracheophyta</taxon>
        <taxon>Spermatophyta</taxon>
        <taxon>Magnoliopsida</taxon>
        <taxon>eudicotyledons</taxon>
        <taxon>Gunneridae</taxon>
        <taxon>Pentapetalae</taxon>
        <taxon>asterids</taxon>
        <taxon>campanulids</taxon>
        <taxon>Escalloniales</taxon>
        <taxon>Escalloniaceae</taxon>
        <taxon>Escallonia</taxon>
    </lineage>
</organism>
<evidence type="ECO:0000256" key="2">
    <source>
        <dbReference type="ARBA" id="ARBA00004555"/>
    </source>
</evidence>
<evidence type="ECO:0000256" key="1">
    <source>
        <dbReference type="ARBA" id="ARBA00004132"/>
    </source>
</evidence>
<keyword evidence="8" id="KW-0968">Cytoplasmic vesicle</keyword>
<evidence type="ECO:0000256" key="7">
    <source>
        <dbReference type="ARBA" id="ARBA00023176"/>
    </source>
</evidence>
<keyword evidence="11" id="KW-1185">Reference proteome</keyword>
<evidence type="ECO:0000259" key="9">
    <source>
        <dbReference type="PROSITE" id="PS50942"/>
    </source>
</evidence>
<dbReference type="PANTHER" id="PTHR22951">
    <property type="entry name" value="CLATHRIN ASSEMBLY PROTEIN"/>
    <property type="match status" value="1"/>
</dbReference>
<dbReference type="AlphaFoldDB" id="A0AA89B6U3"/>
<protein>
    <recommendedName>
        <fullName evidence="9">ENTH domain-containing protein</fullName>
    </recommendedName>
</protein>
<dbReference type="SMART" id="SM00273">
    <property type="entry name" value="ENTH"/>
    <property type="match status" value="1"/>
</dbReference>
<dbReference type="PANTHER" id="PTHR22951:SF24">
    <property type="entry name" value="ENTH DOMAIN-CONTAINING PROTEIN"/>
    <property type="match status" value="1"/>
</dbReference>
<accession>A0AA89B6U3</accession>
<feature type="domain" description="ENTH" evidence="9">
    <location>
        <begin position="26"/>
        <end position="164"/>
    </location>
</feature>
<dbReference type="InterPro" id="IPR008942">
    <property type="entry name" value="ENTH_VHS"/>
</dbReference>
<proteinExistence type="predicted"/>
<name>A0AA89B6U3_9ASTE</name>
<dbReference type="GO" id="GO:0005794">
    <property type="term" value="C:Golgi apparatus"/>
    <property type="evidence" value="ECO:0007669"/>
    <property type="project" value="UniProtKB-SubCell"/>
</dbReference>
<keyword evidence="4" id="KW-0254">Endocytosis</keyword>
<evidence type="ECO:0000256" key="3">
    <source>
        <dbReference type="ARBA" id="ARBA00004600"/>
    </source>
</evidence>
<dbReference type="Pfam" id="PF07651">
    <property type="entry name" value="ANTH"/>
    <property type="match status" value="1"/>
</dbReference>
<dbReference type="GO" id="GO:0005905">
    <property type="term" value="C:clathrin-coated pit"/>
    <property type="evidence" value="ECO:0007669"/>
    <property type="project" value="UniProtKB-SubCell"/>
</dbReference>
<dbReference type="GO" id="GO:0005545">
    <property type="term" value="F:1-phosphatidylinositol binding"/>
    <property type="evidence" value="ECO:0007669"/>
    <property type="project" value="TreeGrafter"/>
</dbReference>
<dbReference type="FunFam" id="1.25.40.90:FF:000035">
    <property type="entry name" value="Putative clathrin assembly protein At4g40080"/>
    <property type="match status" value="1"/>
</dbReference>
<dbReference type="PROSITE" id="PS50942">
    <property type="entry name" value="ENTH"/>
    <property type="match status" value="1"/>
</dbReference>
<keyword evidence="5" id="KW-0333">Golgi apparatus</keyword>
<keyword evidence="7" id="KW-0168">Coated pit</keyword>
<dbReference type="GO" id="GO:0000149">
    <property type="term" value="F:SNARE binding"/>
    <property type="evidence" value="ECO:0007669"/>
    <property type="project" value="TreeGrafter"/>
</dbReference>
<dbReference type="GO" id="GO:0072583">
    <property type="term" value="P:clathrin-dependent endocytosis"/>
    <property type="evidence" value="ECO:0007669"/>
    <property type="project" value="InterPro"/>
</dbReference>
<gene>
    <name evidence="10" type="ORF">RJ639_039657</name>
</gene>
<dbReference type="GO" id="GO:0048268">
    <property type="term" value="P:clathrin coat assembly"/>
    <property type="evidence" value="ECO:0007669"/>
    <property type="project" value="InterPro"/>
</dbReference>
<evidence type="ECO:0000256" key="5">
    <source>
        <dbReference type="ARBA" id="ARBA00023034"/>
    </source>
</evidence>
<comment type="subcellular location">
    <subcellularLocation>
        <location evidence="1">Cytoplasmic vesicle</location>
        <location evidence="1">Clathrin-coated vesicle</location>
    </subcellularLocation>
    <subcellularLocation>
        <location evidence="2">Golgi apparatus</location>
    </subcellularLocation>
    <subcellularLocation>
        <location evidence="3">Membrane</location>
        <location evidence="3">Clathrin-coated pit</location>
    </subcellularLocation>
</comment>